<feature type="chain" id="PRO_5002867465" evidence="2">
    <location>
        <begin position="29"/>
        <end position="85"/>
    </location>
</feature>
<reference evidence="3 4" key="1">
    <citation type="journal article" date="2005" name="PLoS Biol.">
        <title>The genomes of Oryza sativa: a history of duplications.</title>
        <authorList>
            <person name="Yu J."/>
            <person name="Wang J."/>
            <person name="Lin W."/>
            <person name="Li S."/>
            <person name="Li H."/>
            <person name="Zhou J."/>
            <person name="Ni P."/>
            <person name="Dong W."/>
            <person name="Hu S."/>
            <person name="Zeng C."/>
            <person name="Zhang J."/>
            <person name="Zhang Y."/>
            <person name="Li R."/>
            <person name="Xu Z."/>
            <person name="Li S."/>
            <person name="Li X."/>
            <person name="Zheng H."/>
            <person name="Cong L."/>
            <person name="Lin L."/>
            <person name="Yin J."/>
            <person name="Geng J."/>
            <person name="Li G."/>
            <person name="Shi J."/>
            <person name="Liu J."/>
            <person name="Lv H."/>
            <person name="Li J."/>
            <person name="Wang J."/>
            <person name="Deng Y."/>
            <person name="Ran L."/>
            <person name="Shi X."/>
            <person name="Wang X."/>
            <person name="Wu Q."/>
            <person name="Li C."/>
            <person name="Ren X."/>
            <person name="Wang J."/>
            <person name="Wang X."/>
            <person name="Li D."/>
            <person name="Liu D."/>
            <person name="Zhang X."/>
            <person name="Ji Z."/>
            <person name="Zhao W."/>
            <person name="Sun Y."/>
            <person name="Zhang Z."/>
            <person name="Bao J."/>
            <person name="Han Y."/>
            <person name="Dong L."/>
            <person name="Ji J."/>
            <person name="Chen P."/>
            <person name="Wu S."/>
            <person name="Liu J."/>
            <person name="Xiao Y."/>
            <person name="Bu D."/>
            <person name="Tan J."/>
            <person name="Yang L."/>
            <person name="Ye C."/>
            <person name="Zhang J."/>
            <person name="Xu J."/>
            <person name="Zhou Y."/>
            <person name="Yu Y."/>
            <person name="Zhang B."/>
            <person name="Zhuang S."/>
            <person name="Wei H."/>
            <person name="Liu B."/>
            <person name="Lei M."/>
            <person name="Yu H."/>
            <person name="Li Y."/>
            <person name="Xu H."/>
            <person name="Wei S."/>
            <person name="He X."/>
            <person name="Fang L."/>
            <person name="Zhang Z."/>
            <person name="Zhang Y."/>
            <person name="Huang X."/>
            <person name="Su Z."/>
            <person name="Tong W."/>
            <person name="Li J."/>
            <person name="Tong Z."/>
            <person name="Li S."/>
            <person name="Ye J."/>
            <person name="Wang L."/>
            <person name="Fang L."/>
            <person name="Lei T."/>
            <person name="Chen C."/>
            <person name="Chen H."/>
            <person name="Xu Z."/>
            <person name="Li H."/>
            <person name="Huang H."/>
            <person name="Zhang F."/>
            <person name="Xu H."/>
            <person name="Li N."/>
            <person name="Zhao C."/>
            <person name="Li S."/>
            <person name="Dong L."/>
            <person name="Huang Y."/>
            <person name="Li L."/>
            <person name="Xi Y."/>
            <person name="Qi Q."/>
            <person name="Li W."/>
            <person name="Zhang B."/>
            <person name="Hu W."/>
            <person name="Zhang Y."/>
            <person name="Tian X."/>
            <person name="Jiao Y."/>
            <person name="Liang X."/>
            <person name="Jin J."/>
            <person name="Gao L."/>
            <person name="Zheng W."/>
            <person name="Hao B."/>
            <person name="Liu S."/>
            <person name="Wang W."/>
            <person name="Yuan L."/>
            <person name="Cao M."/>
            <person name="McDermott J."/>
            <person name="Samudrala R."/>
            <person name="Wang J."/>
            <person name="Wong G.K."/>
            <person name="Yang H."/>
        </authorList>
    </citation>
    <scope>NUCLEOTIDE SEQUENCE [LARGE SCALE GENOMIC DNA]</scope>
    <source>
        <strain evidence="4">cv. 93-11</strain>
    </source>
</reference>
<dbReference type="Gramene" id="BGIOSGA011397-TA">
    <property type="protein sequence ID" value="BGIOSGA011397-PA"/>
    <property type="gene ID" value="BGIOSGA011397"/>
</dbReference>
<sequence>MASASAKTMVRAVMVAAVLLQCCGVLLAARPLKGDVVAAAGGGGGGGGEMFVMQILKTSTPTTPVGNGCKQGETGGNGAPCHGSG</sequence>
<dbReference type="EMBL" id="CM000128">
    <property type="protein sequence ID" value="EEC74575.1"/>
    <property type="molecule type" value="Genomic_DNA"/>
</dbReference>
<evidence type="ECO:0000256" key="1">
    <source>
        <dbReference type="SAM" id="MobiDB-lite"/>
    </source>
</evidence>
<dbReference type="AlphaFoldDB" id="B8ANX2"/>
<gene>
    <name evidence="3" type="ORF">OsI_10141</name>
</gene>
<feature type="region of interest" description="Disordered" evidence="1">
    <location>
        <begin position="63"/>
        <end position="85"/>
    </location>
</feature>
<evidence type="ECO:0000313" key="4">
    <source>
        <dbReference type="Proteomes" id="UP000007015"/>
    </source>
</evidence>
<name>B8ANX2_ORYSI</name>
<keyword evidence="4" id="KW-1185">Reference proteome</keyword>
<feature type="compositionally biased region" description="Gly residues" evidence="1">
    <location>
        <begin position="73"/>
        <end position="85"/>
    </location>
</feature>
<dbReference type="HOGENOM" id="CLU_192508_0_0_1"/>
<dbReference type="Proteomes" id="UP000007015">
    <property type="component" value="Chromosome 3"/>
</dbReference>
<evidence type="ECO:0000256" key="2">
    <source>
        <dbReference type="SAM" id="SignalP"/>
    </source>
</evidence>
<keyword evidence="2" id="KW-0732">Signal</keyword>
<proteinExistence type="predicted"/>
<evidence type="ECO:0000313" key="3">
    <source>
        <dbReference type="EMBL" id="EEC74575.1"/>
    </source>
</evidence>
<dbReference type="OMA" id="MAKAVLM"/>
<organism evidence="3 4">
    <name type="scientific">Oryza sativa subsp. indica</name>
    <name type="common">Rice</name>
    <dbReference type="NCBI Taxonomy" id="39946"/>
    <lineage>
        <taxon>Eukaryota</taxon>
        <taxon>Viridiplantae</taxon>
        <taxon>Streptophyta</taxon>
        <taxon>Embryophyta</taxon>
        <taxon>Tracheophyta</taxon>
        <taxon>Spermatophyta</taxon>
        <taxon>Magnoliopsida</taxon>
        <taxon>Liliopsida</taxon>
        <taxon>Poales</taxon>
        <taxon>Poaceae</taxon>
        <taxon>BOP clade</taxon>
        <taxon>Oryzoideae</taxon>
        <taxon>Oryzeae</taxon>
        <taxon>Oryzinae</taxon>
        <taxon>Oryza</taxon>
        <taxon>Oryza sativa</taxon>
    </lineage>
</organism>
<protein>
    <submittedName>
        <fullName evidence="3">Uncharacterized protein</fullName>
    </submittedName>
</protein>
<feature type="signal peptide" evidence="2">
    <location>
        <begin position="1"/>
        <end position="28"/>
    </location>
</feature>
<accession>B8ANX2</accession>